<reference evidence="1" key="1">
    <citation type="submission" date="2021-03" db="EMBL/GenBank/DDBJ databases">
        <title>Comparative genomics and phylogenomic investigation of the class Geoglossomycetes provide insights into ecological specialization and systematics.</title>
        <authorList>
            <person name="Melie T."/>
            <person name="Pirro S."/>
            <person name="Miller A.N."/>
            <person name="Quandt A."/>
        </authorList>
    </citation>
    <scope>NUCLEOTIDE SEQUENCE</scope>
    <source>
        <strain evidence="1">GBOQ0MN5Z8</strain>
    </source>
</reference>
<dbReference type="EMBL" id="JAGHQL010000080">
    <property type="protein sequence ID" value="KAH0541389.1"/>
    <property type="molecule type" value="Genomic_DNA"/>
</dbReference>
<evidence type="ECO:0000313" key="1">
    <source>
        <dbReference type="EMBL" id="KAH0541389.1"/>
    </source>
</evidence>
<sequence>MNAAQNSNPQSWQLMATRQDASELKEEIPLLEAFGMLPLELRIKTYEYIIGTDTIFSFNKFTPSIIMLTKRMSGTFSQWFDSKLEAGYSENEIFKIDEEWVLSPDSNDDHLYEPLYFPPQLRSDEVLWAEFKNELWSCSHIVVLSIWELGSVLTLAGPNGRRCLREITFTYSGTTKHEAVSAFELLAQCRQLQKLHIVVDQEMSTKPMRKPLALRRVKDCQGMNALRKVKVWGSLEILGDCIDKAELEEWLKKKMLQQSTLREPSSIWKGRLRLASRD</sequence>
<proteinExistence type="predicted"/>
<organism evidence="1 2">
    <name type="scientific">Glutinoglossum americanum</name>
    <dbReference type="NCBI Taxonomy" id="1670608"/>
    <lineage>
        <taxon>Eukaryota</taxon>
        <taxon>Fungi</taxon>
        <taxon>Dikarya</taxon>
        <taxon>Ascomycota</taxon>
        <taxon>Pezizomycotina</taxon>
        <taxon>Geoglossomycetes</taxon>
        <taxon>Geoglossales</taxon>
        <taxon>Geoglossaceae</taxon>
        <taxon>Glutinoglossum</taxon>
    </lineage>
</organism>
<keyword evidence="2" id="KW-1185">Reference proteome</keyword>
<gene>
    <name evidence="1" type="ORF">FGG08_004153</name>
</gene>
<comment type="caution">
    <text evidence="1">The sequence shown here is derived from an EMBL/GenBank/DDBJ whole genome shotgun (WGS) entry which is preliminary data.</text>
</comment>
<protein>
    <submittedName>
        <fullName evidence="1">Uncharacterized protein</fullName>
    </submittedName>
</protein>
<evidence type="ECO:0000313" key="2">
    <source>
        <dbReference type="Proteomes" id="UP000698800"/>
    </source>
</evidence>
<name>A0A9P8L308_9PEZI</name>
<dbReference type="Proteomes" id="UP000698800">
    <property type="component" value="Unassembled WGS sequence"/>
</dbReference>
<dbReference type="AlphaFoldDB" id="A0A9P8L308"/>
<accession>A0A9P8L308</accession>